<feature type="region of interest" description="Disordered" evidence="1">
    <location>
        <begin position="162"/>
        <end position="198"/>
    </location>
</feature>
<protein>
    <submittedName>
        <fullName evidence="2">Uncharacterized protein</fullName>
    </submittedName>
</protein>
<feature type="region of interest" description="Disordered" evidence="1">
    <location>
        <begin position="1"/>
        <end position="36"/>
    </location>
</feature>
<evidence type="ECO:0000313" key="3">
    <source>
        <dbReference type="Proteomes" id="UP000287651"/>
    </source>
</evidence>
<dbReference type="AlphaFoldDB" id="A0A426YT57"/>
<gene>
    <name evidence="2" type="ORF">B296_00029152</name>
</gene>
<feature type="compositionally biased region" description="Acidic residues" evidence="1">
    <location>
        <begin position="177"/>
        <end position="187"/>
    </location>
</feature>
<dbReference type="EMBL" id="AMZH03010338">
    <property type="protein sequence ID" value="RRT54936.1"/>
    <property type="molecule type" value="Genomic_DNA"/>
</dbReference>
<comment type="caution">
    <text evidence="2">The sequence shown here is derived from an EMBL/GenBank/DDBJ whole genome shotgun (WGS) entry which is preliminary data.</text>
</comment>
<feature type="region of interest" description="Disordered" evidence="1">
    <location>
        <begin position="69"/>
        <end position="96"/>
    </location>
</feature>
<proteinExistence type="predicted"/>
<dbReference type="Proteomes" id="UP000287651">
    <property type="component" value="Unassembled WGS sequence"/>
</dbReference>
<evidence type="ECO:0000256" key="1">
    <source>
        <dbReference type="SAM" id="MobiDB-lite"/>
    </source>
</evidence>
<organism evidence="2 3">
    <name type="scientific">Ensete ventricosum</name>
    <name type="common">Abyssinian banana</name>
    <name type="synonym">Musa ensete</name>
    <dbReference type="NCBI Taxonomy" id="4639"/>
    <lineage>
        <taxon>Eukaryota</taxon>
        <taxon>Viridiplantae</taxon>
        <taxon>Streptophyta</taxon>
        <taxon>Embryophyta</taxon>
        <taxon>Tracheophyta</taxon>
        <taxon>Spermatophyta</taxon>
        <taxon>Magnoliopsida</taxon>
        <taxon>Liliopsida</taxon>
        <taxon>Zingiberales</taxon>
        <taxon>Musaceae</taxon>
        <taxon>Ensete</taxon>
    </lineage>
</organism>
<evidence type="ECO:0000313" key="2">
    <source>
        <dbReference type="EMBL" id="RRT54936.1"/>
    </source>
</evidence>
<name>A0A426YT57_ENSVE</name>
<accession>A0A426YT57</accession>
<reference evidence="2 3" key="1">
    <citation type="journal article" date="2014" name="Agronomy (Basel)">
        <title>A Draft Genome Sequence for Ensete ventricosum, the Drought-Tolerant Tree Against Hunger.</title>
        <authorList>
            <person name="Harrison J."/>
            <person name="Moore K.A."/>
            <person name="Paszkiewicz K."/>
            <person name="Jones T."/>
            <person name="Grant M."/>
            <person name="Ambacheew D."/>
            <person name="Muzemil S."/>
            <person name="Studholme D.J."/>
        </authorList>
    </citation>
    <scope>NUCLEOTIDE SEQUENCE [LARGE SCALE GENOMIC DNA]</scope>
</reference>
<sequence>MLLVRGPLATGRYRQNRPSIEREKGKKKRKRRGEEERIPRVVLACAPSLPSPTSRSRAIAILAPDFSPVRGERSSSQRSKCNGDVTKRRHGVGDRGGIVRGNPKCCPYYIAADSSLWKQMTGTKLKVWFDISIIIFRNSRLLNLNDSALFMSSFADRADMHGNPYSQHHPSNWVGAVDDEDDDDDEELCVHSTPHYYD</sequence>